<dbReference type="AlphaFoldDB" id="A0A327L3C7"/>
<dbReference type="OrthoDB" id="7293578at2"/>
<feature type="transmembrane region" description="Helical" evidence="1">
    <location>
        <begin position="73"/>
        <end position="93"/>
    </location>
</feature>
<feature type="transmembrane region" description="Helical" evidence="1">
    <location>
        <begin position="202"/>
        <end position="222"/>
    </location>
</feature>
<name>A0A327L3C7_9BRAD</name>
<dbReference type="Proteomes" id="UP000249130">
    <property type="component" value="Unassembled WGS sequence"/>
</dbReference>
<reference evidence="2 3" key="1">
    <citation type="submission" date="2017-07" db="EMBL/GenBank/DDBJ databases">
        <title>Draft Genome Sequences of Select Purple Nonsulfur Bacteria.</title>
        <authorList>
            <person name="Lasarre B."/>
            <person name="Mckinlay J.B."/>
        </authorList>
    </citation>
    <scope>NUCLEOTIDE SEQUENCE [LARGE SCALE GENOMIC DNA]</scope>
    <source>
        <strain evidence="2 3">DSM 5909</strain>
    </source>
</reference>
<feature type="transmembrane region" description="Helical" evidence="1">
    <location>
        <begin position="385"/>
        <end position="401"/>
    </location>
</feature>
<feature type="transmembrane region" description="Helical" evidence="1">
    <location>
        <begin position="163"/>
        <end position="182"/>
    </location>
</feature>
<feature type="transmembrane region" description="Helical" evidence="1">
    <location>
        <begin position="113"/>
        <end position="134"/>
    </location>
</feature>
<feature type="transmembrane region" description="Helical" evidence="1">
    <location>
        <begin position="35"/>
        <end position="52"/>
    </location>
</feature>
<comment type="caution">
    <text evidence="2">The sequence shown here is derived from an EMBL/GenBank/DDBJ whole genome shotgun (WGS) entry which is preliminary data.</text>
</comment>
<feature type="transmembrane region" description="Helical" evidence="1">
    <location>
        <begin position="354"/>
        <end position="373"/>
    </location>
</feature>
<protein>
    <recommendedName>
        <fullName evidence="4">Oligosaccharide repeat unit polymerase</fullName>
    </recommendedName>
</protein>
<accession>A0A327L3C7</accession>
<keyword evidence="1" id="KW-0472">Membrane</keyword>
<gene>
    <name evidence="2" type="ORF">CH341_06250</name>
</gene>
<dbReference type="RefSeq" id="WP_111418177.1">
    <property type="nucleotide sequence ID" value="NZ_NPEX01000027.1"/>
</dbReference>
<feature type="transmembrane region" description="Helical" evidence="1">
    <location>
        <begin position="229"/>
        <end position="247"/>
    </location>
</feature>
<feature type="transmembrane region" description="Helical" evidence="1">
    <location>
        <begin position="407"/>
        <end position="426"/>
    </location>
</feature>
<keyword evidence="1" id="KW-0812">Transmembrane</keyword>
<evidence type="ECO:0000313" key="2">
    <source>
        <dbReference type="EMBL" id="RAI45011.1"/>
    </source>
</evidence>
<evidence type="ECO:0008006" key="4">
    <source>
        <dbReference type="Google" id="ProtNLM"/>
    </source>
</evidence>
<proteinExistence type="predicted"/>
<dbReference type="EMBL" id="NPEX01000027">
    <property type="protein sequence ID" value="RAI45011.1"/>
    <property type="molecule type" value="Genomic_DNA"/>
</dbReference>
<keyword evidence="3" id="KW-1185">Reference proteome</keyword>
<evidence type="ECO:0000256" key="1">
    <source>
        <dbReference type="SAM" id="Phobius"/>
    </source>
</evidence>
<sequence>MYDLHLLFSVLFWLFLCGLFLNSRCASVFHPLAYYLLFHGLVFVVRPLFQYYQELNSVYELYRFWPAAEVKHITLFIANLGLASFFAGAMWIGNIPMRFLEPEVIATQDRRGPLLILTLFLVSPLIVVSVRYALSINFSGYDLRNMVRDTLTLRTIYTDTSAYIVDANLMLGSLGVAIAWAYRFRLVAFVPFLMFVSLRLTIGWMRHSFVMMSIAITLLYLFDQRRTWMKTWMVATGLAGVFLFSALSENRSLIADWISGQPTREAVTGQRTYFFDGLDFANLEFVEYIVNIVPSQTKTFNYFSNSLEIVTAPIPRALWPEKPAGSPISFYNLNNYGFPIGITFSVVGEGWQSLGYAGVIVWCLLGGLFWGGLYRAFVANIESTFGTLCYLLTIPLSLMWYRDGVLISLVQFPLSFLTPILLCWFLSRLLSGRHGAVGPRMTRLSR</sequence>
<organism evidence="2 3">
    <name type="scientific">Rhodoplanes roseus</name>
    <dbReference type="NCBI Taxonomy" id="29409"/>
    <lineage>
        <taxon>Bacteria</taxon>
        <taxon>Pseudomonadati</taxon>
        <taxon>Pseudomonadota</taxon>
        <taxon>Alphaproteobacteria</taxon>
        <taxon>Hyphomicrobiales</taxon>
        <taxon>Nitrobacteraceae</taxon>
        <taxon>Rhodoplanes</taxon>
    </lineage>
</organism>
<evidence type="ECO:0000313" key="3">
    <source>
        <dbReference type="Proteomes" id="UP000249130"/>
    </source>
</evidence>
<keyword evidence="1" id="KW-1133">Transmembrane helix</keyword>